<protein>
    <submittedName>
        <fullName evidence="1">Uncharacterized protein</fullName>
    </submittedName>
</protein>
<dbReference type="SUPFAM" id="SSF52540">
    <property type="entry name" value="P-loop containing nucleoside triphosphate hydrolases"/>
    <property type="match status" value="1"/>
</dbReference>
<evidence type="ECO:0000313" key="1">
    <source>
        <dbReference type="EMBL" id="BCJ93563.1"/>
    </source>
</evidence>
<evidence type="ECO:0000313" key="2">
    <source>
        <dbReference type="Proteomes" id="UP000515561"/>
    </source>
</evidence>
<dbReference type="PANTHER" id="PTHR30121">
    <property type="entry name" value="UNCHARACTERIZED PROTEIN YJGR-RELATED"/>
    <property type="match status" value="1"/>
</dbReference>
<dbReference type="CDD" id="cd01127">
    <property type="entry name" value="TrwB_TraG_TraD_VirD4"/>
    <property type="match status" value="2"/>
</dbReference>
<reference evidence="1 2" key="1">
    <citation type="journal article" date="2016" name="Int. J. Syst. Evol. Microbiol.">
        <title>Descriptions of Anaerotaenia torta gen. nov., sp. nov. and Anaerocolumna cellulosilytica gen. nov., sp. nov. isolated from a methanogenic reactor of cattle waste.</title>
        <authorList>
            <person name="Uek A."/>
            <person name="Ohtaki Y."/>
            <person name="Kaku N."/>
            <person name="Ueki K."/>
        </authorList>
    </citation>
    <scope>NUCLEOTIDE SEQUENCE [LARGE SCALE GENOMIC DNA]</scope>
    <source>
        <strain evidence="1 2">SN021</strain>
    </source>
</reference>
<accession>A0A6S6QQF3</accession>
<dbReference type="Gene3D" id="3.40.50.300">
    <property type="entry name" value="P-loop containing nucleotide triphosphate hydrolases"/>
    <property type="match status" value="1"/>
</dbReference>
<dbReference type="Gene3D" id="1.10.8.730">
    <property type="match status" value="1"/>
</dbReference>
<proteinExistence type="predicted"/>
<gene>
    <name evidence="1" type="ORF">acsn021_11320</name>
</gene>
<keyword evidence="2" id="KW-1185">Reference proteome</keyword>
<dbReference type="PANTHER" id="PTHR30121:SF12">
    <property type="entry name" value="TYPE IV SECRETION SYSTEM PROTEIN CAGE"/>
    <property type="match status" value="1"/>
</dbReference>
<dbReference type="InterPro" id="IPR051162">
    <property type="entry name" value="T4SS_component"/>
</dbReference>
<dbReference type="RefSeq" id="WP_184090923.1">
    <property type="nucleotide sequence ID" value="NZ_AP023367.1"/>
</dbReference>
<dbReference type="InterPro" id="IPR027417">
    <property type="entry name" value="P-loop_NTPase"/>
</dbReference>
<dbReference type="Proteomes" id="UP000515561">
    <property type="component" value="Chromosome"/>
</dbReference>
<dbReference type="KEGG" id="acel:acsn021_11320"/>
<name>A0A6S6QQF3_9FIRM</name>
<dbReference type="AlphaFoldDB" id="A0A6S6QQF3"/>
<sequence length="612" mass="69008">MKKKKIEQRNVALLNIISPIGLKFGKNNLSVGENFGKAYGIVRYPEAPDYGWMSKLMNIPGTMASYHFKTIADGGDFIDSLNKNISHQRVIAKNTNDTLVRTRAQKAADDGEKLLVRIDQHGEAVGMLSTTIIPLADEPLIFEKVRRKTVSSIKTSRCKARLLSDLQKRAFKHMSPFYTEDDKIHNVTDRICPLTTLMGGFANASSGFNDSQGYYVAKDASGGLIILDFWLRSNDRTNTNFIILGIQGQGKSTAIRHIALSEFMRGTKVLFTDPHGENRFLTKKLGGEIINAGGGSNGRINPFQISVIPKDDEEEEVKFYENEDGHGMGDMALYIKYLEVFFSIYIPDLTSIEKAILKATIIELYNNFNIFWDTDISTLKPEDFPIWSDLHKLMLQKAEEKDKTRKGNDSNVYENLAILLQDGATGADSLLWNGHTTISSNARVICIDTKSLQDTPDNVKRAQNFNINRWTWQVMTENPTEPVLCLYDEAYLNIDPKVPQSMIFLRNGVKSSRKFEAAMGFITHSVVDFLDESVKMYGQALLDSPCYKIIFGTDGQNLKDITDLYKLTTAEQDLLQSKRRGHALMMIGSRRLHVNFDIPEYKFEYFGNAGGR</sequence>
<organism evidence="1 2">
    <name type="scientific">Anaerocolumna cellulosilytica</name>
    <dbReference type="NCBI Taxonomy" id="433286"/>
    <lineage>
        <taxon>Bacteria</taxon>
        <taxon>Bacillati</taxon>
        <taxon>Bacillota</taxon>
        <taxon>Clostridia</taxon>
        <taxon>Lachnospirales</taxon>
        <taxon>Lachnospiraceae</taxon>
        <taxon>Anaerocolumna</taxon>
    </lineage>
</organism>
<dbReference type="EMBL" id="AP023367">
    <property type="protein sequence ID" value="BCJ93563.1"/>
    <property type="molecule type" value="Genomic_DNA"/>
</dbReference>